<dbReference type="AlphaFoldDB" id="O58684"/>
<evidence type="ECO:0000313" key="2">
    <source>
        <dbReference type="Proteomes" id="UP000000752"/>
    </source>
</evidence>
<organism evidence="1 2">
    <name type="scientific">Pyrococcus horikoshii (strain ATCC 700860 / DSM 12428 / JCM 9974 / NBRC 100139 / OT-3)</name>
    <dbReference type="NCBI Taxonomy" id="70601"/>
    <lineage>
        <taxon>Archaea</taxon>
        <taxon>Methanobacteriati</taxon>
        <taxon>Methanobacteriota</taxon>
        <taxon>Thermococci</taxon>
        <taxon>Thermococcales</taxon>
        <taxon>Thermococcaceae</taxon>
        <taxon>Pyrococcus</taxon>
    </lineage>
</organism>
<dbReference type="EMBL" id="BA000001">
    <property type="protein sequence ID" value="BAA30029.1"/>
    <property type="molecule type" value="Genomic_DNA"/>
</dbReference>
<sequence>MLGPFGLYILSRISSDALYTNSPFLTGTLFGTSSSPSTFPSILTVATTSSFSTKLSPYSFISSLKELKLLFPAERSQLTFFTLLTTPRTHSPLLFLVTTNSPKEIFSSGLTENS</sequence>
<accession>O58684</accession>
<name>O58684_PYRHO</name>
<evidence type="ECO:0000313" key="1">
    <source>
        <dbReference type="EMBL" id="BAA30029.1"/>
    </source>
</evidence>
<dbReference type="Proteomes" id="UP000000752">
    <property type="component" value="Chromosome"/>
</dbReference>
<dbReference type="EnsemblBacteria" id="BAA30029">
    <property type="protein sequence ID" value="BAA30029"/>
    <property type="gene ID" value="BAA30029"/>
</dbReference>
<dbReference type="PIR" id="G71083">
    <property type="entry name" value="G71083"/>
</dbReference>
<protein>
    <submittedName>
        <fullName evidence="1">Uncharacterized protein</fullName>
    </submittedName>
</protein>
<reference evidence="1 2" key="1">
    <citation type="journal article" date="1998" name="DNA Res.">
        <title>Complete sequence and gene organization of the genome of a hyper-thermophilic archaebacterium, Pyrococcus horikoshii OT3.</title>
        <authorList>
            <person name="Kawarabayasi Y."/>
            <person name="Sawada M."/>
            <person name="Horikawa H."/>
            <person name="Haikawa Y."/>
            <person name="Hino Y."/>
            <person name="Yamamoto S."/>
            <person name="Sekine M."/>
            <person name="Baba S."/>
            <person name="Kosugi H."/>
            <person name="Hosoyama A."/>
            <person name="Nagai Y."/>
            <person name="Sakai M."/>
            <person name="Ogura K."/>
            <person name="Otuka R."/>
            <person name="Nakazawa H."/>
            <person name="Takamiya M."/>
            <person name="Ohfuku Y."/>
            <person name="Funahashi T."/>
            <person name="Tanaka T."/>
            <person name="Kudoh Y."/>
            <person name="Yamazaki J."/>
            <person name="Kushida N."/>
            <person name="Oguchi A."/>
            <person name="Aoki K."/>
            <person name="Nakamura Y."/>
            <person name="Robb T.F."/>
            <person name="Horikoshi K."/>
            <person name="Masuchi Y."/>
            <person name="Shizuya H."/>
            <person name="Kikuchi H."/>
        </authorList>
    </citation>
    <scope>NUCLEOTIDE SEQUENCE [LARGE SCALE GENOMIC DNA]</scope>
    <source>
        <strain evidence="2">ATCC 700860 / DSM 12428 / JCM 9974 / NBRC 100139 / OT-3</strain>
    </source>
</reference>
<gene>
    <name evidence="1" type="ordered locus">PH0933</name>
</gene>
<keyword evidence="2" id="KW-1185">Reference proteome</keyword>
<dbReference type="KEGG" id="pho:PH0933"/>
<proteinExistence type="predicted"/>